<name>A0A2U1KFI3_ARTAN</name>
<protein>
    <submittedName>
        <fullName evidence="1">Zf-CCHC domain-containing protein/UBN2 domain-containing protein</fullName>
    </submittedName>
</protein>
<dbReference type="PANTHER" id="PTHR34676">
    <property type="entry name" value="DUF4219 DOMAIN-CONTAINING PROTEIN-RELATED"/>
    <property type="match status" value="1"/>
</dbReference>
<gene>
    <name evidence="1" type="ORF">CTI12_AA608500</name>
</gene>
<dbReference type="Proteomes" id="UP000245207">
    <property type="component" value="Unassembled WGS sequence"/>
</dbReference>
<proteinExistence type="predicted"/>
<dbReference type="OrthoDB" id="1698982at2759"/>
<reference evidence="1 2" key="1">
    <citation type="journal article" date="2018" name="Mol. Plant">
        <title>The genome of Artemisia annua provides insight into the evolution of Asteraceae family and artemisinin biosynthesis.</title>
        <authorList>
            <person name="Shen Q."/>
            <person name="Zhang L."/>
            <person name="Liao Z."/>
            <person name="Wang S."/>
            <person name="Yan T."/>
            <person name="Shi P."/>
            <person name="Liu M."/>
            <person name="Fu X."/>
            <person name="Pan Q."/>
            <person name="Wang Y."/>
            <person name="Lv Z."/>
            <person name="Lu X."/>
            <person name="Zhang F."/>
            <person name="Jiang W."/>
            <person name="Ma Y."/>
            <person name="Chen M."/>
            <person name="Hao X."/>
            <person name="Li L."/>
            <person name="Tang Y."/>
            <person name="Lv G."/>
            <person name="Zhou Y."/>
            <person name="Sun X."/>
            <person name="Brodelius P.E."/>
            <person name="Rose J.K.C."/>
            <person name="Tang K."/>
        </authorList>
    </citation>
    <scope>NUCLEOTIDE SEQUENCE [LARGE SCALE GENOMIC DNA]</scope>
    <source>
        <strain evidence="2">cv. Huhao1</strain>
        <tissue evidence="1">Leaf</tissue>
    </source>
</reference>
<dbReference type="AlphaFoldDB" id="A0A2U1KFI3"/>
<comment type="caution">
    <text evidence="1">The sequence shown here is derived from an EMBL/GenBank/DDBJ whole genome shotgun (WGS) entry which is preliminary data.</text>
</comment>
<dbReference type="PANTHER" id="PTHR34676:SF17">
    <property type="entry name" value="OS06G0684500 PROTEIN"/>
    <property type="match status" value="1"/>
</dbReference>
<evidence type="ECO:0000313" key="1">
    <source>
        <dbReference type="EMBL" id="PWA35546.1"/>
    </source>
</evidence>
<keyword evidence="2" id="KW-1185">Reference proteome</keyword>
<organism evidence="1 2">
    <name type="scientific">Artemisia annua</name>
    <name type="common">Sweet wormwood</name>
    <dbReference type="NCBI Taxonomy" id="35608"/>
    <lineage>
        <taxon>Eukaryota</taxon>
        <taxon>Viridiplantae</taxon>
        <taxon>Streptophyta</taxon>
        <taxon>Embryophyta</taxon>
        <taxon>Tracheophyta</taxon>
        <taxon>Spermatophyta</taxon>
        <taxon>Magnoliopsida</taxon>
        <taxon>eudicotyledons</taxon>
        <taxon>Gunneridae</taxon>
        <taxon>Pentapetalae</taxon>
        <taxon>asterids</taxon>
        <taxon>campanulids</taxon>
        <taxon>Asterales</taxon>
        <taxon>Asteraceae</taxon>
        <taxon>Asteroideae</taxon>
        <taxon>Anthemideae</taxon>
        <taxon>Artemisiinae</taxon>
        <taxon>Artemisia</taxon>
    </lineage>
</organism>
<accession>A0A2U1KFI3</accession>
<evidence type="ECO:0000313" key="2">
    <source>
        <dbReference type="Proteomes" id="UP000245207"/>
    </source>
</evidence>
<dbReference type="Pfam" id="PF14223">
    <property type="entry name" value="Retrotran_gag_2"/>
    <property type="match status" value="1"/>
</dbReference>
<dbReference type="EMBL" id="PKPP01019843">
    <property type="protein sequence ID" value="PWA35546.1"/>
    <property type="molecule type" value="Genomic_DNA"/>
</dbReference>
<sequence length="166" mass="19521">MDLIFYHVNKMNGMRIAMTETMLRENYLATHLLYSALPDKEYKKIYRCDTAHDIWKALEMIYEGNSQVKEHKIKLLTDQLDTFKLFWQRDKPDEYMYERYIGTINSLKALGKSYTNGTYVEIFLSALPPEWNVEVKAILGSENLSLLSLEDVLGSLKTVKKHRLHH</sequence>